<reference evidence="2" key="1">
    <citation type="submission" date="2022-11" db="UniProtKB">
        <authorList>
            <consortium name="WormBaseParasite"/>
        </authorList>
    </citation>
    <scope>IDENTIFICATION</scope>
</reference>
<proteinExistence type="predicted"/>
<evidence type="ECO:0000313" key="2">
    <source>
        <dbReference type="WBParaSite" id="ES5_v2.g12011.t1"/>
    </source>
</evidence>
<name>A0AC34F4S3_9BILA</name>
<dbReference type="WBParaSite" id="ES5_v2.g12011.t1">
    <property type="protein sequence ID" value="ES5_v2.g12011.t1"/>
    <property type="gene ID" value="ES5_v2.g12011"/>
</dbReference>
<sequence length="1079" mass="120888">MSNSSKASISSSSSSTTSTSSSASSLSLAKEKPKGFNGKYKQFSDTLLCHKNKVSNEDEKDVEKQEAPGRNLRNEISEHKWDAKKYASKFKESGINIENPLESKGLSASDAKKKLEENGKNELPKTKEMSDLELFLRQFLNLLWLLLLVADGLSFIGYLSDTSKMEHLWVSIIILVMIIGMCFVSFWQEREARKAVKGFESLLPEKCDVIRDGKEEEVNTVDLVVGDLVKIKSGSTVPADIRILQCEQLKIEASSITGESEPMDCTHEIPEKDDETAFDAHNIAFNGSMIVEGSGMGVVIRTGKETVIGKIATMTTGQEDNKSRLEKQMSKFVKFLVVVASSVAISVFVAGGFVHKWKNVVRLMADGFLVPCGLPATVTSVITVVARRLASRKVYLKRLDVVEALGSCNIIATDKTGTLTKNIMKVTDIWYSDETISEIPEKESEKPEAFQRIIEAMCICNSAKFEDEQENCNEKDRSENKKNSKQDHSKNKENKNDSNYHKNIIRNGAEKKSSKSKRKSSSVKIEMPSDETEPLRKRSAGGHFLHKFHRKGKKKQRDQIEEDDSRPAVGSPSEVAMLQYSDKLMDASEAREKADMLFEIPFSSRLKYHLVICRKAGKDGNDNDLEVIVKGAAEILIEKCSSILTKDGEKDLNEEERQKFNEMYEKFGQDGRRVIGFAYKKFNASPDTEFNADEENFPHDELVFSGMCAIMDPPKEETTEALQLCKTAGIKKDDDWEIIRGEEINDLAEKDWDRLIAKRALVFARTTPEQKLLIVEQCQKRKQIIAMTGDGVNDAPALKRADIGVAMGSGSSVAKEASDIILMNDNFASIVDGIREGRMMFDNIKKLLGYTQIHSFPEIWPIIINFCFGFPVGITPLQILAIDLGTEILPGMAMCKEPMEGGVMEREPRTRKKVLVSNTLLGYSYLYAGQIQSLGCFLSYCCIFWYHGINISDLWMSALECWQEGGKDFVSNGRTFSVDEQLYINRQACSAWQVGIVFGQFWHIYGVRTRRQSIFKHGVFRNMYSNFALIAELLMLAAMVYIPGLNTFLGGAPVPVQCWAVVAAFDIPETVLYDMLNGD</sequence>
<protein>
    <submittedName>
        <fullName evidence="2">Cation-transporting P-type ATPase N-terminal domain-containing protein</fullName>
    </submittedName>
</protein>
<dbReference type="Proteomes" id="UP000887579">
    <property type="component" value="Unplaced"/>
</dbReference>
<accession>A0AC34F4S3</accession>
<organism evidence="1 2">
    <name type="scientific">Panagrolaimus sp. ES5</name>
    <dbReference type="NCBI Taxonomy" id="591445"/>
    <lineage>
        <taxon>Eukaryota</taxon>
        <taxon>Metazoa</taxon>
        <taxon>Ecdysozoa</taxon>
        <taxon>Nematoda</taxon>
        <taxon>Chromadorea</taxon>
        <taxon>Rhabditida</taxon>
        <taxon>Tylenchina</taxon>
        <taxon>Panagrolaimomorpha</taxon>
        <taxon>Panagrolaimoidea</taxon>
        <taxon>Panagrolaimidae</taxon>
        <taxon>Panagrolaimus</taxon>
    </lineage>
</organism>
<evidence type="ECO:0000313" key="1">
    <source>
        <dbReference type="Proteomes" id="UP000887579"/>
    </source>
</evidence>